<name>K6FQ25_9BACT</name>
<evidence type="ECO:0000313" key="7">
    <source>
        <dbReference type="Proteomes" id="UP000006272"/>
    </source>
</evidence>
<dbReference type="Gene3D" id="3.40.50.1220">
    <property type="entry name" value="TPP-binding domain"/>
    <property type="match status" value="1"/>
</dbReference>
<evidence type="ECO:0000313" key="6">
    <source>
        <dbReference type="EMBL" id="EKO40632.1"/>
    </source>
</evidence>
<dbReference type="PATRIC" id="fig|1206767.3.peg.600"/>
<dbReference type="AlphaFoldDB" id="K6FQ25"/>
<comment type="similarity">
    <text evidence="1">Belongs to the TPP enzyme family.</text>
</comment>
<dbReference type="Pfam" id="PF02775">
    <property type="entry name" value="TPP_enzyme_C"/>
    <property type="match status" value="1"/>
</dbReference>
<dbReference type="GO" id="GO:0019752">
    <property type="term" value="P:carboxylic acid metabolic process"/>
    <property type="evidence" value="ECO:0007669"/>
    <property type="project" value="UniProtKB-ARBA"/>
</dbReference>
<dbReference type="SUPFAM" id="SSF52518">
    <property type="entry name" value="Thiamin diphosphate-binding fold (THDP-binding)"/>
    <property type="match status" value="2"/>
</dbReference>
<protein>
    <submittedName>
        <fullName evidence="6">Thiamine pyrophosphate-dependent enzyme, possible carboligase or decarboxylase</fullName>
    </submittedName>
</protein>
<dbReference type="GO" id="GO:0030976">
    <property type="term" value="F:thiamine pyrophosphate binding"/>
    <property type="evidence" value="ECO:0007669"/>
    <property type="project" value="InterPro"/>
</dbReference>
<dbReference type="Pfam" id="PF00205">
    <property type="entry name" value="TPP_enzyme_M"/>
    <property type="match status" value="1"/>
</dbReference>
<proteinExistence type="inferred from homology"/>
<dbReference type="Gene3D" id="3.40.50.970">
    <property type="match status" value="2"/>
</dbReference>
<dbReference type="EMBL" id="ALAO01000058">
    <property type="protein sequence ID" value="EKO40632.1"/>
    <property type="molecule type" value="Genomic_DNA"/>
</dbReference>
<gene>
    <name evidence="6" type="ORF">B193_0633</name>
</gene>
<dbReference type="PANTHER" id="PTHR18968">
    <property type="entry name" value="THIAMINE PYROPHOSPHATE ENZYMES"/>
    <property type="match status" value="1"/>
</dbReference>
<comment type="caution">
    <text evidence="6">The sequence shown here is derived from an EMBL/GenBank/DDBJ whole genome shotgun (WGS) entry which is preliminary data.</text>
</comment>
<evidence type="ECO:0000256" key="1">
    <source>
        <dbReference type="ARBA" id="ARBA00007812"/>
    </source>
</evidence>
<dbReference type="InterPro" id="IPR029061">
    <property type="entry name" value="THDP-binding"/>
</dbReference>
<dbReference type="InterPro" id="IPR029035">
    <property type="entry name" value="DHS-like_NAD/FAD-binding_dom"/>
</dbReference>
<evidence type="ECO:0000259" key="5">
    <source>
        <dbReference type="Pfam" id="PF02775"/>
    </source>
</evidence>
<dbReference type="GO" id="GO:0016874">
    <property type="term" value="F:ligase activity"/>
    <property type="evidence" value="ECO:0007669"/>
    <property type="project" value="UniProtKB-KW"/>
</dbReference>
<feature type="region of interest" description="Disordered" evidence="3">
    <location>
        <begin position="1"/>
        <end position="39"/>
    </location>
</feature>
<dbReference type="GO" id="GO:0050660">
    <property type="term" value="F:flavin adenine dinucleotide binding"/>
    <property type="evidence" value="ECO:0007669"/>
    <property type="project" value="TreeGrafter"/>
</dbReference>
<evidence type="ECO:0000256" key="2">
    <source>
        <dbReference type="ARBA" id="ARBA00023052"/>
    </source>
</evidence>
<evidence type="ECO:0000259" key="4">
    <source>
        <dbReference type="Pfam" id="PF00205"/>
    </source>
</evidence>
<organism evidence="6 7">
    <name type="scientific">Solidesulfovibrio magneticus str. Maddingley MBC34</name>
    <dbReference type="NCBI Taxonomy" id="1206767"/>
    <lineage>
        <taxon>Bacteria</taxon>
        <taxon>Pseudomonadati</taxon>
        <taxon>Thermodesulfobacteriota</taxon>
        <taxon>Desulfovibrionia</taxon>
        <taxon>Desulfovibrionales</taxon>
        <taxon>Desulfovibrionaceae</taxon>
        <taxon>Solidesulfovibrio</taxon>
    </lineage>
</organism>
<dbReference type="GO" id="GO:0003984">
    <property type="term" value="F:acetolactate synthase activity"/>
    <property type="evidence" value="ECO:0007669"/>
    <property type="project" value="TreeGrafter"/>
</dbReference>
<keyword evidence="2" id="KW-0786">Thiamine pyrophosphate</keyword>
<dbReference type="PROSITE" id="PS00187">
    <property type="entry name" value="TPP_ENZYMES"/>
    <property type="match status" value="1"/>
</dbReference>
<accession>K6FQ25</accession>
<sequence>MTSRVVPSKPATPPAPRPTTRNTDVKPAQLEASPGGKRGTAAEAVIRTLVQHPLFGDGTGFHFLSGNTGSNEGPIWQAIQDITGLKGVVHGPNEFIAACMASGFEAMANAAGEGVRKIPILALHAQIGVKYAAAGFDFLTRQRQPCLLLVGDAGRLARQYGGHNSVPDYPGLLGALGIKSVHFPVDDEDGAWSRDPGRLLPALKAAMAAVMSEPYAPVAFILDEDMANSRPRLTPAVVASPPLRGSGDDDEAGSRLEDGIARAATLLADKERPMLVLNQEVGRSPGARAAAEELATVIGARVVGCYAPGTLFDRGHESWCGNLSFGDANDVEKQIAGCKPDVVVVVGGPFPNNVWPNGRAGVPEGVPAIVISPDPSDETRVNLKASVFVWANVGIALTDLVEQVKQRRAPARQTVASARLKQIAQENRASLEARVAGYVNHMDDIPIHPSRIARELATALKTRAEDGRLRLEDVAIFDEALTSSAPFLDYVEHLGLGAIFYYGTPGPTLGAFGASLGFQAANPGGLVISLLGDGGADFNDGAFIAAARENLPVKHLLIDNGGYELVSLNFARDARLRGESQEQQFEAGCVVPLHSQGLIHQNRALQVGGFVRRAAGEPVFGSAYIEQPEQVGPAINAMLDSTGPFLLQVIAQGTHFQPKPGRGRGPL</sequence>
<evidence type="ECO:0000256" key="3">
    <source>
        <dbReference type="SAM" id="MobiDB-lite"/>
    </source>
</evidence>
<dbReference type="InterPro" id="IPR012000">
    <property type="entry name" value="Thiamin_PyroP_enz_cen_dom"/>
</dbReference>
<dbReference type="SUPFAM" id="SSF52467">
    <property type="entry name" value="DHS-like NAD/FAD-binding domain"/>
    <property type="match status" value="1"/>
</dbReference>
<dbReference type="InterPro" id="IPR000399">
    <property type="entry name" value="TPP-bd_CS"/>
</dbReference>
<dbReference type="Proteomes" id="UP000006272">
    <property type="component" value="Unassembled WGS sequence"/>
</dbReference>
<feature type="domain" description="Thiamine pyrophosphate enzyme central" evidence="4">
    <location>
        <begin position="260"/>
        <end position="400"/>
    </location>
</feature>
<keyword evidence="6" id="KW-0436">Ligase</keyword>
<reference evidence="6 7" key="1">
    <citation type="submission" date="2012-07" db="EMBL/GenBank/DDBJ databases">
        <title>Draft genome sequence of Desulfovibrio magneticus str. Maddingley MBC34 obtained from a metagenomic sequence of a methanogenic enrichment isolated from coal-seam formation water in Victoria, Australia.</title>
        <authorList>
            <person name="Greenfield P."/>
            <person name="Hendry P."/>
            <person name="Li D."/>
            <person name="Rosewarne C.P."/>
            <person name="Tran-Dinh N."/>
            <person name="Elbourne L.D.H."/>
            <person name="Paulsen I.T."/>
            <person name="Midgley D.J."/>
        </authorList>
    </citation>
    <scope>NUCLEOTIDE SEQUENCE [LARGE SCALE GENOMIC DNA]</scope>
    <source>
        <strain evidence="7">Maddingley MBC34</strain>
    </source>
</reference>
<dbReference type="InterPro" id="IPR045229">
    <property type="entry name" value="TPP_enz"/>
</dbReference>
<dbReference type="InterPro" id="IPR011766">
    <property type="entry name" value="TPP_enzyme_TPP-bd"/>
</dbReference>
<dbReference type="GO" id="GO:0000287">
    <property type="term" value="F:magnesium ion binding"/>
    <property type="evidence" value="ECO:0007669"/>
    <property type="project" value="InterPro"/>
</dbReference>
<feature type="domain" description="Thiamine pyrophosphate enzyme TPP-binding" evidence="5">
    <location>
        <begin position="511"/>
        <end position="649"/>
    </location>
</feature>